<evidence type="ECO:0000313" key="1">
    <source>
        <dbReference type="EMBL" id="VVU94523.1"/>
    </source>
</evidence>
<organism evidence="1">
    <name type="scientific">seawater metagenome</name>
    <dbReference type="NCBI Taxonomy" id="1561972"/>
    <lineage>
        <taxon>unclassified sequences</taxon>
        <taxon>metagenomes</taxon>
        <taxon>ecological metagenomes</taxon>
    </lineage>
</organism>
<reference evidence="1" key="1">
    <citation type="submission" date="2019-09" db="EMBL/GenBank/DDBJ databases">
        <authorList>
            <person name="Needham M D."/>
        </authorList>
    </citation>
    <scope>NUCLEOTIDE SEQUENCE</scope>
</reference>
<name>A0A5E8CGH1_9ZZZZ</name>
<proteinExistence type="predicted"/>
<sequence>MDNLYQSKYYKYKKKYLTLKGGSKANSTFPIMIKLNMQDNVSTIGNITANVSNLNETLRDFLPTKMDPRIINMIEKYINDDDKSVLVNGNKSTDLLDRELNNFLPKNSISILLKNESESEEIKEFKAKLENISNTNNKNLVYISLASFLNTIDNLEYIIHQQFLPNELISLGLIPQFSNIFIFLIDGGFKNNQDSQKQNLITQKDKVFQELNLEGVKDKFIIEIIGSHVPNMGKFLLELSSYVKNKTVIYASTAGNDVIEIPPKS</sequence>
<dbReference type="AlphaFoldDB" id="A0A5E8CGH1"/>
<dbReference type="EMBL" id="CABVLZ010000001">
    <property type="protein sequence ID" value="VVU94523.1"/>
    <property type="molecule type" value="Genomic_DNA"/>
</dbReference>
<gene>
    <name evidence="1" type="ORF">CPAV1605_248</name>
</gene>
<protein>
    <submittedName>
        <fullName evidence="1">Uncharacterized protein</fullName>
    </submittedName>
</protein>
<accession>A0A5E8CGH1</accession>